<evidence type="ECO:0000313" key="3">
    <source>
        <dbReference type="EMBL" id="KAL2872390.1"/>
    </source>
</evidence>
<evidence type="ECO:0000259" key="2">
    <source>
        <dbReference type="Pfam" id="PF24883"/>
    </source>
</evidence>
<feature type="domain" description="Nephrocystin 3-like N-terminal" evidence="2">
    <location>
        <begin position="7"/>
        <end position="68"/>
    </location>
</feature>
<keyword evidence="4" id="KW-1185">Reference proteome</keyword>
<evidence type="ECO:0000256" key="1">
    <source>
        <dbReference type="ARBA" id="ARBA00022737"/>
    </source>
</evidence>
<dbReference type="Proteomes" id="UP001610432">
    <property type="component" value="Unassembled WGS sequence"/>
</dbReference>
<protein>
    <recommendedName>
        <fullName evidence="2">Nephrocystin 3-like N-terminal domain-containing protein</fullName>
    </recommendedName>
</protein>
<dbReference type="Pfam" id="PF24883">
    <property type="entry name" value="NPHP3_N"/>
    <property type="match status" value="1"/>
</dbReference>
<dbReference type="RefSeq" id="XP_070891369.1">
    <property type="nucleotide sequence ID" value="XM_071035233.1"/>
</dbReference>
<dbReference type="EMBL" id="JBFXLQ010000001">
    <property type="protein sequence ID" value="KAL2872390.1"/>
    <property type="molecule type" value="Genomic_DNA"/>
</dbReference>
<comment type="caution">
    <text evidence="3">The sequence shown here is derived from an EMBL/GenBank/DDBJ whole genome shotgun (WGS) entry which is preliminary data.</text>
</comment>
<gene>
    <name evidence="3" type="ORF">BJX67DRAFT_6116</name>
</gene>
<accession>A0ABR4M704</accession>
<organism evidence="3 4">
    <name type="scientific">Aspergillus lucknowensis</name>
    <dbReference type="NCBI Taxonomy" id="176173"/>
    <lineage>
        <taxon>Eukaryota</taxon>
        <taxon>Fungi</taxon>
        <taxon>Dikarya</taxon>
        <taxon>Ascomycota</taxon>
        <taxon>Pezizomycotina</taxon>
        <taxon>Eurotiomycetes</taxon>
        <taxon>Eurotiomycetidae</taxon>
        <taxon>Eurotiales</taxon>
        <taxon>Aspergillaceae</taxon>
        <taxon>Aspergillus</taxon>
        <taxon>Aspergillus subgen. Nidulantes</taxon>
    </lineage>
</organism>
<proteinExistence type="predicted"/>
<dbReference type="GeneID" id="98150305"/>
<keyword evidence="1" id="KW-0677">Repeat</keyword>
<name>A0ABR4M704_9EURO</name>
<sequence>MVQSVQWRHLIFEPLSMLDLYPLGERYVVVIESLDECDDGDQIPSLVRLFEQLRSLSSLKLKFFISSRPQRHIRAAFGSLSPDCYKMQALPKIKPGMNDITTFLTSELNVIAAKLGLSSGWPGSECVEKINSKADGLYVYASIACRFPE</sequence>
<dbReference type="InterPro" id="IPR056884">
    <property type="entry name" value="NPHP3-like_N"/>
</dbReference>
<evidence type="ECO:0000313" key="4">
    <source>
        <dbReference type="Proteomes" id="UP001610432"/>
    </source>
</evidence>
<reference evidence="3 4" key="1">
    <citation type="submission" date="2024-07" db="EMBL/GenBank/DDBJ databases">
        <title>Section-level genome sequencing and comparative genomics of Aspergillus sections Usti and Cavernicolus.</title>
        <authorList>
            <consortium name="Lawrence Berkeley National Laboratory"/>
            <person name="Nybo J.L."/>
            <person name="Vesth T.C."/>
            <person name="Theobald S."/>
            <person name="Frisvad J.C."/>
            <person name="Larsen T.O."/>
            <person name="Kjaerboelling I."/>
            <person name="Rothschild-Mancinelli K."/>
            <person name="Lyhne E.K."/>
            <person name="Kogle M.E."/>
            <person name="Barry K."/>
            <person name="Clum A."/>
            <person name="Na H."/>
            <person name="Ledsgaard L."/>
            <person name="Lin J."/>
            <person name="Lipzen A."/>
            <person name="Kuo A."/>
            <person name="Riley R."/>
            <person name="Mondo S."/>
            <person name="Labutti K."/>
            <person name="Haridas S."/>
            <person name="Pangalinan J."/>
            <person name="Salamov A.A."/>
            <person name="Simmons B.A."/>
            <person name="Magnuson J.K."/>
            <person name="Chen J."/>
            <person name="Drula E."/>
            <person name="Henrissat B."/>
            <person name="Wiebenga A."/>
            <person name="Lubbers R.J."/>
            <person name="Gomes A.C."/>
            <person name="Macurrencykelacurrency M.R."/>
            <person name="Stajich J."/>
            <person name="Grigoriev I.V."/>
            <person name="Mortensen U.H."/>
            <person name="De Vries R.P."/>
            <person name="Baker S.E."/>
            <person name="Andersen M.R."/>
        </authorList>
    </citation>
    <scope>NUCLEOTIDE SEQUENCE [LARGE SCALE GENOMIC DNA]</scope>
    <source>
        <strain evidence="3 4">CBS 449.75</strain>
    </source>
</reference>